<dbReference type="SUPFAM" id="SSF69304">
    <property type="entry name" value="Tricorn protease N-terminal domain"/>
    <property type="match status" value="1"/>
</dbReference>
<dbReference type="PANTHER" id="PTHR36842:SF1">
    <property type="entry name" value="PROTEIN TOLB"/>
    <property type="match status" value="1"/>
</dbReference>
<keyword evidence="6" id="KW-0812">Transmembrane</keyword>
<dbReference type="Gene3D" id="3.40.50.10070">
    <property type="entry name" value="TolB, N-terminal domain"/>
    <property type="match status" value="1"/>
</dbReference>
<gene>
    <name evidence="5" type="primary">tolB</name>
    <name evidence="8" type="ORF">ATSB10_06260</name>
</gene>
<dbReference type="InterPro" id="IPR011042">
    <property type="entry name" value="6-blade_b-propeller_TolB-like"/>
</dbReference>
<dbReference type="PATRIC" id="fig|445710.3.peg.620"/>
<dbReference type="InterPro" id="IPR014167">
    <property type="entry name" value="Tol-Pal_TolB"/>
</dbReference>
<evidence type="ECO:0000256" key="4">
    <source>
        <dbReference type="ARBA" id="ARBA00022764"/>
    </source>
</evidence>
<dbReference type="GO" id="GO:0017038">
    <property type="term" value="P:protein import"/>
    <property type="evidence" value="ECO:0007669"/>
    <property type="project" value="InterPro"/>
</dbReference>
<evidence type="ECO:0000259" key="7">
    <source>
        <dbReference type="Pfam" id="PF04052"/>
    </source>
</evidence>
<dbReference type="Proteomes" id="UP000077255">
    <property type="component" value="Chromosome"/>
</dbReference>
<keyword evidence="3 5" id="KW-0732">Signal</keyword>
<feature type="transmembrane region" description="Helical" evidence="6">
    <location>
        <begin position="70"/>
        <end position="91"/>
    </location>
</feature>
<dbReference type="GO" id="GO:0042597">
    <property type="term" value="C:periplasmic space"/>
    <property type="evidence" value="ECO:0007669"/>
    <property type="project" value="UniProtKB-SubCell"/>
</dbReference>
<evidence type="ECO:0000256" key="1">
    <source>
        <dbReference type="ARBA" id="ARBA00004418"/>
    </source>
</evidence>
<dbReference type="RefSeq" id="WP_236886479.1">
    <property type="nucleotide sequence ID" value="NZ_CP014841.1"/>
</dbReference>
<dbReference type="InterPro" id="IPR007195">
    <property type="entry name" value="TolB_N"/>
</dbReference>
<dbReference type="Pfam" id="PF04052">
    <property type="entry name" value="TolB_N"/>
    <property type="match status" value="1"/>
</dbReference>
<comment type="similarity">
    <text evidence="2 5">Belongs to the TolB family.</text>
</comment>
<protein>
    <recommendedName>
        <fullName evidence="5">Tol-Pal system protein TolB</fullName>
    </recommendedName>
</protein>
<dbReference type="Pfam" id="PF07676">
    <property type="entry name" value="PD40"/>
    <property type="match status" value="3"/>
</dbReference>
<evidence type="ECO:0000256" key="6">
    <source>
        <dbReference type="SAM" id="Phobius"/>
    </source>
</evidence>
<organism evidence="8 9">
    <name type="scientific">Dyella thiooxydans</name>
    <dbReference type="NCBI Taxonomy" id="445710"/>
    <lineage>
        <taxon>Bacteria</taxon>
        <taxon>Pseudomonadati</taxon>
        <taxon>Pseudomonadota</taxon>
        <taxon>Gammaproteobacteria</taxon>
        <taxon>Lysobacterales</taxon>
        <taxon>Rhodanobacteraceae</taxon>
        <taxon>Dyella</taxon>
    </lineage>
</organism>
<dbReference type="HAMAP" id="MF_00671">
    <property type="entry name" value="TolB"/>
    <property type="match status" value="1"/>
</dbReference>
<name>A0A160MXZ5_9GAMM</name>
<comment type="subunit">
    <text evidence="5">The Tol-Pal system is composed of five core proteins: the inner membrane proteins TolA, TolQ and TolR, the periplasmic protein TolB and the outer membrane protein Pal. They form a network linking the inner and outer membranes and the peptidoglycan layer.</text>
</comment>
<keyword evidence="5" id="KW-0132">Cell division</keyword>
<dbReference type="KEGG" id="dtx:ATSB10_06260"/>
<dbReference type="EMBL" id="CP014841">
    <property type="protein sequence ID" value="AND68080.1"/>
    <property type="molecule type" value="Genomic_DNA"/>
</dbReference>
<evidence type="ECO:0000256" key="2">
    <source>
        <dbReference type="ARBA" id="ARBA00009820"/>
    </source>
</evidence>
<proteinExistence type="inferred from homology"/>
<dbReference type="SUPFAM" id="SSF52964">
    <property type="entry name" value="TolB, N-terminal domain"/>
    <property type="match status" value="1"/>
</dbReference>
<comment type="subcellular location">
    <subcellularLocation>
        <location evidence="1 5">Periplasm</location>
    </subcellularLocation>
</comment>
<accession>A0A160MXZ5</accession>
<dbReference type="AlphaFoldDB" id="A0A160MXZ5"/>
<keyword evidence="6" id="KW-1133">Transmembrane helix</keyword>
<evidence type="ECO:0000313" key="8">
    <source>
        <dbReference type="EMBL" id="AND68080.1"/>
    </source>
</evidence>
<evidence type="ECO:0000256" key="5">
    <source>
        <dbReference type="HAMAP-Rule" id="MF_00671"/>
    </source>
</evidence>
<keyword evidence="9" id="KW-1185">Reference proteome</keyword>
<evidence type="ECO:0000256" key="3">
    <source>
        <dbReference type="ARBA" id="ARBA00022729"/>
    </source>
</evidence>
<dbReference type="STRING" id="445710.ATSB10_06260"/>
<reference evidence="8 9" key="1">
    <citation type="submission" date="2016-02" db="EMBL/GenBank/DDBJ databases">
        <title>Complete genome sequencing and analysis of ATSB10, Dyella thiooxydans isolated from rhizosphere soil of sunflower (Helianthus annuus L.).</title>
        <authorList>
            <person name="Lee Y."/>
            <person name="Hwangbo K."/>
            <person name="Chung H."/>
            <person name="Yoo J."/>
            <person name="Kim K.Y."/>
            <person name="Sa T.M."/>
            <person name="Um Y."/>
            <person name="Madhaiyan M."/>
        </authorList>
    </citation>
    <scope>NUCLEOTIDE SEQUENCE [LARGE SCALE GENOMIC DNA]</scope>
    <source>
        <strain evidence="8 9">ATSB10</strain>
    </source>
</reference>
<keyword evidence="5" id="KW-0131">Cell cycle</keyword>
<dbReference type="Gene3D" id="2.120.10.30">
    <property type="entry name" value="TolB, C-terminal domain"/>
    <property type="match status" value="1"/>
</dbReference>
<evidence type="ECO:0000313" key="9">
    <source>
        <dbReference type="Proteomes" id="UP000077255"/>
    </source>
</evidence>
<dbReference type="PANTHER" id="PTHR36842">
    <property type="entry name" value="PROTEIN TOLB HOMOLOG"/>
    <property type="match status" value="1"/>
</dbReference>
<dbReference type="InterPro" id="IPR011659">
    <property type="entry name" value="WD40"/>
</dbReference>
<comment type="function">
    <text evidence="5">Part of the Tol-Pal system, which plays a role in outer membrane invagination during cell division and is important for maintaining outer membrane integrity.</text>
</comment>
<sequence length="506" mass="54775">MQDAPFSRRFMHGLFPATRSIEVVPRWRDVAEGVRAVEAGRHPKAHRRVRVFGIRLPSLRANGIRSTRQPVHLAAIVLLILLGCLVGPVGAQSLHVDIVGGTRTAMPIAVVPFAVDGSSPLPTDVADVIRNDFNRSGTFRSLDRSEIVETPSQGADIHFATWRLLKQDYIVVGRVTDAGNGMVQVAYELWDVNKGQCLLSLSTSTVPAAGLRGVAHQIADAIYEKITGVRGAFWTRIAYVTAVGLGDHRRYSLIVADSDGFDPQVVVGHAKEPLLSPAWSPDGSKLAYVSFESGNSAIYVQDLTTGARTLVSGRAEGINGAPAWSPDGTRLAMSLSYPGNPEIFVMNLATHRETRLTDNLAIDTEPVWAPDGKSLYFTSDRSGQPQIYSVPATGGAPTRVTFQGQSNYDCDVSYDGKLLAMVQGNDNVYRIAILDRSLGDQVRFVSPGPYEESPSFAPNASMLLYASNDGSHSVLYSVSADGSVRQRLMLSDGDVRSPAWGPFRPR</sequence>
<feature type="domain" description="TolB N-terminal" evidence="7">
    <location>
        <begin position="95"/>
        <end position="196"/>
    </location>
</feature>
<dbReference type="NCBIfam" id="TIGR02800">
    <property type="entry name" value="propeller_TolB"/>
    <property type="match status" value="1"/>
</dbReference>
<dbReference type="GO" id="GO:0051301">
    <property type="term" value="P:cell division"/>
    <property type="evidence" value="ECO:0007669"/>
    <property type="project" value="UniProtKB-UniRule"/>
</dbReference>
<keyword evidence="6" id="KW-0472">Membrane</keyword>
<keyword evidence="4 5" id="KW-0574">Periplasm</keyword>